<dbReference type="Pfam" id="PF04978">
    <property type="entry name" value="MST"/>
    <property type="match status" value="1"/>
</dbReference>
<dbReference type="Gene3D" id="1.20.120.450">
    <property type="entry name" value="dinb family like domain"/>
    <property type="match status" value="1"/>
</dbReference>
<proteinExistence type="predicted"/>
<protein>
    <submittedName>
        <fullName evidence="1">Damage-inducible protein DinB</fullName>
    </submittedName>
</protein>
<evidence type="ECO:0000313" key="1">
    <source>
        <dbReference type="EMBL" id="MBA8924901.1"/>
    </source>
</evidence>
<organism evidence="1 2">
    <name type="scientific">Kutzneria viridogrisea</name>
    <dbReference type="NCBI Taxonomy" id="47990"/>
    <lineage>
        <taxon>Bacteria</taxon>
        <taxon>Bacillati</taxon>
        <taxon>Actinomycetota</taxon>
        <taxon>Actinomycetes</taxon>
        <taxon>Pseudonocardiales</taxon>
        <taxon>Pseudonocardiaceae</taxon>
        <taxon>Kutzneria</taxon>
    </lineage>
</organism>
<dbReference type="InterPro" id="IPR007061">
    <property type="entry name" value="MST-like"/>
</dbReference>
<comment type="caution">
    <text evidence="1">The sequence shown here is derived from an EMBL/GenBank/DDBJ whole genome shotgun (WGS) entry which is preliminary data.</text>
</comment>
<dbReference type="InterPro" id="IPR034660">
    <property type="entry name" value="DinB/YfiT-like"/>
</dbReference>
<dbReference type="RefSeq" id="WP_025359619.1">
    <property type="nucleotide sequence ID" value="NZ_BAAABQ010000010.1"/>
</dbReference>
<gene>
    <name evidence="1" type="ORF">BC739_002100</name>
</gene>
<keyword evidence="2" id="KW-1185">Reference proteome</keyword>
<evidence type="ECO:0000313" key="2">
    <source>
        <dbReference type="Proteomes" id="UP000517916"/>
    </source>
</evidence>
<dbReference type="SUPFAM" id="SSF109854">
    <property type="entry name" value="DinB/YfiT-like putative metalloenzymes"/>
    <property type="match status" value="1"/>
</dbReference>
<dbReference type="EMBL" id="JACJID010000002">
    <property type="protein sequence ID" value="MBA8924901.1"/>
    <property type="molecule type" value="Genomic_DNA"/>
</dbReference>
<dbReference type="Proteomes" id="UP000517916">
    <property type="component" value="Unassembled WGS sequence"/>
</dbReference>
<reference evidence="1 2" key="1">
    <citation type="submission" date="2020-08" db="EMBL/GenBank/DDBJ databases">
        <title>Genomic Encyclopedia of Archaeal and Bacterial Type Strains, Phase II (KMG-II): from individual species to whole genera.</title>
        <authorList>
            <person name="Goeker M."/>
        </authorList>
    </citation>
    <scope>NUCLEOTIDE SEQUENCE [LARGE SCALE GENOMIC DNA]</scope>
    <source>
        <strain evidence="1 2">DSM 43850</strain>
    </source>
</reference>
<accession>A0ABR6BDG8</accession>
<sequence length="165" mass="18318">MSTEHDEILAMLANQRDSLLITVRGLSDEDARKRTTVSELTLGGLVKHVTACQAFWTRVFVEADGVLPEGMINSDQYRMTEEETLAGLVADYAAAFEATERAVAGQADLGREVPLPVFPWGPQETQYWSVRRILLHLLRETAHHCGHADIIRESLDGANTTAQWA</sequence>
<name>A0ABR6BDG8_9PSEU</name>